<protein>
    <submittedName>
        <fullName evidence="3">VWA domain-containing protein</fullName>
    </submittedName>
</protein>
<dbReference type="Gene3D" id="3.40.50.410">
    <property type="entry name" value="von Willebrand factor, type A domain"/>
    <property type="match status" value="1"/>
</dbReference>
<reference evidence="3 4" key="1">
    <citation type="submission" date="2019-06" db="EMBL/GenBank/DDBJ databases">
        <title>Whole genome sequence for Cellvibrionaceae sp. R142.</title>
        <authorList>
            <person name="Wang G."/>
        </authorList>
    </citation>
    <scope>NUCLEOTIDE SEQUENCE [LARGE SCALE GENOMIC DNA]</scope>
    <source>
        <strain evidence="3 4">R142</strain>
    </source>
</reference>
<sequence length="345" mass="38074">MLELQWPWVLLLLPLPALVYFLMPANKREEAALLVPFYDTLAGLERGGQTRSGAGRWSLGLLLGIWLACVLAAARPQWIGAPIALPASGRDLLLAVDISGSMETRDMQVANQQVDRLSVVKRVVGEFVERRKSDRLGLVLFGTRAYLQAPLTFDRVTVNRLLQEAQLGFAGEKTAIGDAIGLSIKRLRERPESSRVLIVLTDGANTAGEVTPLRAAELAQQAKVKIYTIGIGADEMVTPGIFGGTFGARRINPSIDLDEESLKRIAEQTGGQYFRARDPAQLRDIYLALDQLEPIEQDNEVFRPTRALFHWPLGLALLLSFGLAGRQLYRRRPARQSGGKLVLEK</sequence>
<dbReference type="RefSeq" id="WP_142904050.1">
    <property type="nucleotide sequence ID" value="NZ_ML660091.1"/>
</dbReference>
<dbReference type="PROSITE" id="PS50234">
    <property type="entry name" value="VWFA"/>
    <property type="match status" value="1"/>
</dbReference>
<dbReference type="SMART" id="SM00327">
    <property type="entry name" value="VWA"/>
    <property type="match status" value="1"/>
</dbReference>
<comment type="caution">
    <text evidence="3">The sequence shown here is derived from an EMBL/GenBank/DDBJ whole genome shotgun (WGS) entry which is preliminary data.</text>
</comment>
<keyword evidence="1" id="KW-0472">Membrane</keyword>
<dbReference type="EMBL" id="VHSG01000009">
    <property type="protein sequence ID" value="TQV80996.1"/>
    <property type="molecule type" value="Genomic_DNA"/>
</dbReference>
<organism evidence="3 4">
    <name type="scientific">Exilibacterium tricleocarpae</name>
    <dbReference type="NCBI Taxonomy" id="2591008"/>
    <lineage>
        <taxon>Bacteria</taxon>
        <taxon>Pseudomonadati</taxon>
        <taxon>Pseudomonadota</taxon>
        <taxon>Gammaproteobacteria</taxon>
        <taxon>Cellvibrionales</taxon>
        <taxon>Cellvibrionaceae</taxon>
        <taxon>Exilibacterium</taxon>
    </lineage>
</organism>
<feature type="transmembrane region" description="Helical" evidence="1">
    <location>
        <begin position="308"/>
        <end position="325"/>
    </location>
</feature>
<accession>A0A545TUW0</accession>
<keyword evidence="1" id="KW-1133">Transmembrane helix</keyword>
<dbReference type="OrthoDB" id="6206554at2"/>
<proteinExistence type="predicted"/>
<dbReference type="InterPro" id="IPR050768">
    <property type="entry name" value="UPF0353/GerABKA_families"/>
</dbReference>
<feature type="transmembrane region" description="Helical" evidence="1">
    <location>
        <begin position="6"/>
        <end position="23"/>
    </location>
</feature>
<dbReference type="PANTHER" id="PTHR22550:SF18">
    <property type="entry name" value="VWFA DOMAIN-CONTAINING PROTEIN"/>
    <property type="match status" value="1"/>
</dbReference>
<dbReference type="SUPFAM" id="SSF53300">
    <property type="entry name" value="vWA-like"/>
    <property type="match status" value="1"/>
</dbReference>
<gene>
    <name evidence="3" type="ORF">FKG94_09880</name>
</gene>
<name>A0A545TUW0_9GAMM</name>
<evidence type="ECO:0000256" key="1">
    <source>
        <dbReference type="SAM" id="Phobius"/>
    </source>
</evidence>
<feature type="transmembrane region" description="Helical" evidence="1">
    <location>
        <begin position="54"/>
        <end position="74"/>
    </location>
</feature>
<dbReference type="Proteomes" id="UP000319732">
    <property type="component" value="Unassembled WGS sequence"/>
</dbReference>
<evidence type="ECO:0000313" key="3">
    <source>
        <dbReference type="EMBL" id="TQV80996.1"/>
    </source>
</evidence>
<dbReference type="AlphaFoldDB" id="A0A545TUW0"/>
<dbReference type="InterPro" id="IPR033881">
    <property type="entry name" value="vWA_BatA_type"/>
</dbReference>
<keyword evidence="1" id="KW-0812">Transmembrane</keyword>
<feature type="domain" description="VWFA" evidence="2">
    <location>
        <begin position="91"/>
        <end position="292"/>
    </location>
</feature>
<dbReference type="CDD" id="cd01467">
    <property type="entry name" value="vWA_BatA_type"/>
    <property type="match status" value="1"/>
</dbReference>
<dbReference type="Pfam" id="PF00092">
    <property type="entry name" value="VWA"/>
    <property type="match status" value="1"/>
</dbReference>
<evidence type="ECO:0000259" key="2">
    <source>
        <dbReference type="PROSITE" id="PS50234"/>
    </source>
</evidence>
<dbReference type="InterPro" id="IPR002035">
    <property type="entry name" value="VWF_A"/>
</dbReference>
<keyword evidence="4" id="KW-1185">Reference proteome</keyword>
<dbReference type="PANTHER" id="PTHR22550">
    <property type="entry name" value="SPORE GERMINATION PROTEIN"/>
    <property type="match status" value="1"/>
</dbReference>
<dbReference type="InterPro" id="IPR036465">
    <property type="entry name" value="vWFA_dom_sf"/>
</dbReference>
<evidence type="ECO:0000313" key="4">
    <source>
        <dbReference type="Proteomes" id="UP000319732"/>
    </source>
</evidence>